<keyword evidence="1" id="KW-0472">Membrane</keyword>
<name>A0A1J5RMK1_9ZZZZ</name>
<comment type="caution">
    <text evidence="2">The sequence shown here is derived from an EMBL/GenBank/DDBJ whole genome shotgun (WGS) entry which is preliminary data.</text>
</comment>
<protein>
    <submittedName>
        <fullName evidence="2">Uncharacterized protein</fullName>
    </submittedName>
</protein>
<evidence type="ECO:0000256" key="1">
    <source>
        <dbReference type="SAM" id="Phobius"/>
    </source>
</evidence>
<keyword evidence="1" id="KW-1133">Transmembrane helix</keyword>
<gene>
    <name evidence="2" type="ORF">GALL_212400</name>
</gene>
<dbReference type="AlphaFoldDB" id="A0A1J5RMK1"/>
<reference evidence="2" key="1">
    <citation type="submission" date="2016-10" db="EMBL/GenBank/DDBJ databases">
        <title>Sequence of Gallionella enrichment culture.</title>
        <authorList>
            <person name="Poehlein A."/>
            <person name="Muehling M."/>
            <person name="Daniel R."/>
        </authorList>
    </citation>
    <scope>NUCLEOTIDE SEQUENCE</scope>
</reference>
<feature type="transmembrane region" description="Helical" evidence="1">
    <location>
        <begin position="17"/>
        <end position="38"/>
    </location>
</feature>
<accession>A0A1J5RMK1</accession>
<proteinExistence type="predicted"/>
<dbReference type="EMBL" id="MLJW01000143">
    <property type="protein sequence ID" value="OIQ96778.1"/>
    <property type="molecule type" value="Genomic_DNA"/>
</dbReference>
<sequence length="84" mass="8335">MGGKTERMMGLNGPTRWLAGIAATMVALAVLGGQLALVEHYSRLADNAGMTVAGAAGAGKKTAAAATLAGCRVVKPGPSERPVS</sequence>
<keyword evidence="1" id="KW-0812">Transmembrane</keyword>
<organism evidence="2">
    <name type="scientific">mine drainage metagenome</name>
    <dbReference type="NCBI Taxonomy" id="410659"/>
    <lineage>
        <taxon>unclassified sequences</taxon>
        <taxon>metagenomes</taxon>
        <taxon>ecological metagenomes</taxon>
    </lineage>
</organism>
<evidence type="ECO:0000313" key="2">
    <source>
        <dbReference type="EMBL" id="OIQ96778.1"/>
    </source>
</evidence>